<reference evidence="1" key="1">
    <citation type="submission" date="2019-02" db="EMBL/GenBank/DDBJ databases">
        <authorList>
            <person name="Gruber-Vodicka R. H."/>
            <person name="Seah K. B. B."/>
        </authorList>
    </citation>
    <scope>NUCLEOTIDE SEQUENCE</scope>
    <source>
        <strain evidence="1">BECK_S127</strain>
    </source>
</reference>
<dbReference type="EMBL" id="CAADHB010000039">
    <property type="protein sequence ID" value="VFK79198.1"/>
    <property type="molecule type" value="Genomic_DNA"/>
</dbReference>
<organism evidence="1">
    <name type="scientific">Candidatus Kentrum sp. SD</name>
    <dbReference type="NCBI Taxonomy" id="2126332"/>
    <lineage>
        <taxon>Bacteria</taxon>
        <taxon>Pseudomonadati</taxon>
        <taxon>Pseudomonadota</taxon>
        <taxon>Gammaproteobacteria</taxon>
        <taxon>Candidatus Kentrum</taxon>
    </lineage>
</organism>
<dbReference type="AlphaFoldDB" id="A0A451BLT6"/>
<proteinExistence type="predicted"/>
<gene>
    <name evidence="1" type="ORF">BECKSD772D_GA0070982_103918</name>
</gene>
<protein>
    <submittedName>
        <fullName evidence="1">Uncharacterized protein</fullName>
    </submittedName>
</protein>
<evidence type="ECO:0000313" key="1">
    <source>
        <dbReference type="EMBL" id="VFK79198.1"/>
    </source>
</evidence>
<sequence length="102" mass="11163">MPGSHGARAAACKKISRVAKNDGSFNLEKRVRSICAGLSIVEEELHNTAAKRNPRTVHAEFGQHGTAIYPYIFLKSLYFPLGFTNRSSFKSSLLTQGHGSKV</sequence>
<accession>A0A451BLT6</accession>
<name>A0A451BLT6_9GAMM</name>